<evidence type="ECO:0000313" key="6">
    <source>
        <dbReference type="Proteomes" id="UP000619376"/>
    </source>
</evidence>
<dbReference type="PROSITE" id="PS01117">
    <property type="entry name" value="HTH_MARR_1"/>
    <property type="match status" value="1"/>
</dbReference>
<dbReference type="InterPro" id="IPR036388">
    <property type="entry name" value="WH-like_DNA-bd_sf"/>
</dbReference>
<dbReference type="InterPro" id="IPR000835">
    <property type="entry name" value="HTH_MarR-typ"/>
</dbReference>
<keyword evidence="2" id="KW-0238">DNA-binding</keyword>
<reference evidence="6" key="1">
    <citation type="journal article" date="2019" name="Int. J. Syst. Evol. Microbiol.">
        <title>The Global Catalogue of Microorganisms (GCM) 10K type strain sequencing project: providing services to taxonomists for standard genome sequencing and annotation.</title>
        <authorList>
            <consortium name="The Broad Institute Genomics Platform"/>
            <consortium name="The Broad Institute Genome Sequencing Center for Infectious Disease"/>
            <person name="Wu L."/>
            <person name="Ma J."/>
        </authorList>
    </citation>
    <scope>NUCLEOTIDE SEQUENCE [LARGE SCALE GENOMIC DNA]</scope>
    <source>
        <strain evidence="6">CGMCC 1.18437</strain>
    </source>
</reference>
<gene>
    <name evidence="5" type="ORF">GCM10017781_08770</name>
</gene>
<proteinExistence type="predicted"/>
<feature type="domain" description="HTH marR-type" evidence="4">
    <location>
        <begin position="37"/>
        <end position="172"/>
    </location>
</feature>
<keyword evidence="6" id="KW-1185">Reference proteome</keyword>
<accession>A0ABQ3JJA5</accession>
<dbReference type="PANTHER" id="PTHR33164:SF104">
    <property type="entry name" value="TRANSCRIPTIONAL REGULATORY PROTEIN"/>
    <property type="match status" value="1"/>
</dbReference>
<dbReference type="Gene3D" id="1.10.10.10">
    <property type="entry name" value="Winged helix-like DNA-binding domain superfamily/Winged helix DNA-binding domain"/>
    <property type="match status" value="1"/>
</dbReference>
<keyword evidence="1" id="KW-0805">Transcription regulation</keyword>
<name>A0ABQ3JJA5_9DEIO</name>
<dbReference type="InterPro" id="IPR023187">
    <property type="entry name" value="Tscrpt_reg_MarR-type_CS"/>
</dbReference>
<evidence type="ECO:0000256" key="3">
    <source>
        <dbReference type="ARBA" id="ARBA00023163"/>
    </source>
</evidence>
<dbReference type="InterPro" id="IPR036390">
    <property type="entry name" value="WH_DNA-bd_sf"/>
</dbReference>
<dbReference type="SMART" id="SM00347">
    <property type="entry name" value="HTH_MARR"/>
    <property type="match status" value="1"/>
</dbReference>
<organism evidence="5 6">
    <name type="scientific">Deinococcus metalli</name>
    <dbReference type="NCBI Taxonomy" id="1141878"/>
    <lineage>
        <taxon>Bacteria</taxon>
        <taxon>Thermotogati</taxon>
        <taxon>Deinococcota</taxon>
        <taxon>Deinococci</taxon>
        <taxon>Deinococcales</taxon>
        <taxon>Deinococcaceae</taxon>
        <taxon>Deinococcus</taxon>
    </lineage>
</organism>
<keyword evidence="3" id="KW-0804">Transcription</keyword>
<dbReference type="PRINTS" id="PR00598">
    <property type="entry name" value="HTHMARR"/>
</dbReference>
<evidence type="ECO:0000259" key="4">
    <source>
        <dbReference type="PROSITE" id="PS50995"/>
    </source>
</evidence>
<dbReference type="Pfam" id="PF01047">
    <property type="entry name" value="MarR"/>
    <property type="match status" value="1"/>
</dbReference>
<protein>
    <submittedName>
        <fullName evidence="5">Transcriptional regulator</fullName>
    </submittedName>
</protein>
<sequence length="180" mass="19760">MESKHPARYTPRMTTVALLDRIRHDWHAREPELDTAPMLTFITLSRAQSLLGTAVRSTAARAGLTSGTRDVLFTLYRSEPPQGLPPGELAALLAVSPATITGCADTLEERGLLTRTLDPDDRRSWRIALTDAGRDLVRTHLPEHLAFERQLLAALTPDETAALEALLRKLIAHAEANALV</sequence>
<dbReference type="Proteomes" id="UP000619376">
    <property type="component" value="Unassembled WGS sequence"/>
</dbReference>
<dbReference type="InterPro" id="IPR039422">
    <property type="entry name" value="MarR/SlyA-like"/>
</dbReference>
<comment type="caution">
    <text evidence="5">The sequence shown here is derived from an EMBL/GenBank/DDBJ whole genome shotgun (WGS) entry which is preliminary data.</text>
</comment>
<dbReference type="PROSITE" id="PS50995">
    <property type="entry name" value="HTH_MARR_2"/>
    <property type="match status" value="1"/>
</dbReference>
<dbReference type="EMBL" id="BNAJ01000001">
    <property type="protein sequence ID" value="GHF34193.1"/>
    <property type="molecule type" value="Genomic_DNA"/>
</dbReference>
<evidence type="ECO:0000313" key="5">
    <source>
        <dbReference type="EMBL" id="GHF34193.1"/>
    </source>
</evidence>
<evidence type="ECO:0000256" key="1">
    <source>
        <dbReference type="ARBA" id="ARBA00023015"/>
    </source>
</evidence>
<dbReference type="PANTHER" id="PTHR33164">
    <property type="entry name" value="TRANSCRIPTIONAL REGULATOR, MARR FAMILY"/>
    <property type="match status" value="1"/>
</dbReference>
<dbReference type="SUPFAM" id="SSF46785">
    <property type="entry name" value="Winged helix' DNA-binding domain"/>
    <property type="match status" value="1"/>
</dbReference>
<evidence type="ECO:0000256" key="2">
    <source>
        <dbReference type="ARBA" id="ARBA00023125"/>
    </source>
</evidence>